<dbReference type="InterPro" id="IPR055312">
    <property type="entry name" value="FBL15-like"/>
</dbReference>
<dbReference type="PANTHER" id="PTHR34709">
    <property type="entry name" value="OS10G0396666 PROTEIN"/>
    <property type="match status" value="1"/>
</dbReference>
<gene>
    <name evidence="1" type="primary">gb12157</name>
    <name evidence="1" type="ORF">PR202_gb12157</name>
</gene>
<dbReference type="SUPFAM" id="SSF52047">
    <property type="entry name" value="RNI-like"/>
    <property type="match status" value="1"/>
</dbReference>
<proteinExistence type="predicted"/>
<evidence type="ECO:0000313" key="2">
    <source>
        <dbReference type="Proteomes" id="UP001054889"/>
    </source>
</evidence>
<keyword evidence="2" id="KW-1185">Reference proteome</keyword>
<accession>A0AAV5EM29</accession>
<dbReference type="AlphaFoldDB" id="A0AAV5EM29"/>
<dbReference type="InterPro" id="IPR032675">
    <property type="entry name" value="LRR_dom_sf"/>
</dbReference>
<reference evidence="1" key="2">
    <citation type="submission" date="2021-12" db="EMBL/GenBank/DDBJ databases">
        <title>Resequencing data analysis of finger millet.</title>
        <authorList>
            <person name="Hatakeyama M."/>
            <person name="Aluri S."/>
            <person name="Balachadran M.T."/>
            <person name="Sivarajan S.R."/>
            <person name="Poveda L."/>
            <person name="Shimizu-Inatsugi R."/>
            <person name="Schlapbach R."/>
            <person name="Sreeman S.M."/>
            <person name="Shimizu K.K."/>
        </authorList>
    </citation>
    <scope>NUCLEOTIDE SEQUENCE</scope>
</reference>
<name>A0AAV5EM29_ELECO</name>
<evidence type="ECO:0008006" key="3">
    <source>
        <dbReference type="Google" id="ProtNLM"/>
    </source>
</evidence>
<dbReference type="Proteomes" id="UP001054889">
    <property type="component" value="Unassembled WGS sequence"/>
</dbReference>
<evidence type="ECO:0000313" key="1">
    <source>
        <dbReference type="EMBL" id="GJN24419.1"/>
    </source>
</evidence>
<organism evidence="1 2">
    <name type="scientific">Eleusine coracana subsp. coracana</name>
    <dbReference type="NCBI Taxonomy" id="191504"/>
    <lineage>
        <taxon>Eukaryota</taxon>
        <taxon>Viridiplantae</taxon>
        <taxon>Streptophyta</taxon>
        <taxon>Embryophyta</taxon>
        <taxon>Tracheophyta</taxon>
        <taxon>Spermatophyta</taxon>
        <taxon>Magnoliopsida</taxon>
        <taxon>Liliopsida</taxon>
        <taxon>Poales</taxon>
        <taxon>Poaceae</taxon>
        <taxon>PACMAD clade</taxon>
        <taxon>Chloridoideae</taxon>
        <taxon>Cynodonteae</taxon>
        <taxon>Eleusininae</taxon>
        <taxon>Eleusine</taxon>
    </lineage>
</organism>
<protein>
    <recommendedName>
        <fullName evidence="3">FBD domain-containing protein</fullName>
    </recommendedName>
</protein>
<dbReference type="EMBL" id="BQKI01000077">
    <property type="protein sequence ID" value="GJN24419.1"/>
    <property type="molecule type" value="Genomic_DNA"/>
</dbReference>
<dbReference type="Gene3D" id="3.80.10.10">
    <property type="entry name" value="Ribonuclease Inhibitor"/>
    <property type="match status" value="1"/>
</dbReference>
<sequence length="514" mass="57186">MDVPSGEIDRISALPDKLLHVILGHLGYAPPSPRRPSDFVGFVDWALAHRAADADMDSLKIEFTNKQQAPASPEKVSEWLRYAAQHVVHSVDIDIGYYYGHCSGRTEPTTDEQQAVVVEVPSHGKATSIFFVLPNHRFKLLPHDPAAAAAGARHEALTNLELFSLSFSSDGHELTDFVSSCCPRLRRLLVCGPKGLRRLTLRSDSLQDFSVSGATDLQTLDVATPNLRVFYMCLCFTYRKIYGNCDEYVDGTDDKLVRVVAPKLEEIVSMYNSRRMPADLDIHDLTTVRRLTDLYLDMHEKYHSSTDGVGFWLLENCPNVEHVDVRLGHMPRGSKLAGAAEEEELVDLTSEGKAPLGKVRSLVVRATGYLKHHFVASVSSLLVRCPQLTSLRVDIMQFCIKEATWGCFCEGVADKWDICGKVALESLEEMRMTGFGGTEEEMQLVRLLFDSSASSIKRMALVHASAANNKKAGVLPDVKDIDTIYHELMKIPCAHLGSWRLSKKTFTWTSDATS</sequence>
<dbReference type="PANTHER" id="PTHR34709:SF79">
    <property type="entry name" value="F-BOX DOMAIN-CONTAINING PROTEIN"/>
    <property type="match status" value="1"/>
</dbReference>
<comment type="caution">
    <text evidence="1">The sequence shown here is derived from an EMBL/GenBank/DDBJ whole genome shotgun (WGS) entry which is preliminary data.</text>
</comment>
<reference evidence="1" key="1">
    <citation type="journal article" date="2018" name="DNA Res.">
        <title>Multiple hybrid de novo genome assembly of finger millet, an orphan allotetraploid crop.</title>
        <authorList>
            <person name="Hatakeyama M."/>
            <person name="Aluri S."/>
            <person name="Balachadran M.T."/>
            <person name="Sivarajan S.R."/>
            <person name="Patrignani A."/>
            <person name="Gruter S."/>
            <person name="Poveda L."/>
            <person name="Shimizu-Inatsugi R."/>
            <person name="Baeten J."/>
            <person name="Francoijs K.J."/>
            <person name="Nataraja K.N."/>
            <person name="Reddy Y.A.N."/>
            <person name="Phadnis S."/>
            <person name="Ravikumar R.L."/>
            <person name="Schlapbach R."/>
            <person name="Sreeman S.M."/>
            <person name="Shimizu K.K."/>
        </authorList>
    </citation>
    <scope>NUCLEOTIDE SEQUENCE</scope>
</reference>